<dbReference type="SUPFAM" id="SSF48403">
    <property type="entry name" value="Ankyrin repeat"/>
    <property type="match status" value="1"/>
</dbReference>
<gene>
    <name evidence="5" type="ORF">N0V93_007861</name>
</gene>
<evidence type="ECO:0000256" key="3">
    <source>
        <dbReference type="PROSITE-ProRule" id="PRU00023"/>
    </source>
</evidence>
<feature type="region of interest" description="Disordered" evidence="4">
    <location>
        <begin position="143"/>
        <end position="169"/>
    </location>
</feature>
<keyword evidence="1" id="KW-0677">Repeat</keyword>
<dbReference type="PROSITE" id="PS50297">
    <property type="entry name" value="ANK_REP_REGION"/>
    <property type="match status" value="1"/>
</dbReference>
<name>A0A9W9CU79_9PEZI</name>
<dbReference type="PANTHER" id="PTHR24171">
    <property type="entry name" value="ANKYRIN REPEAT DOMAIN-CONTAINING PROTEIN 39-RELATED"/>
    <property type="match status" value="1"/>
</dbReference>
<dbReference type="Pfam" id="PF12796">
    <property type="entry name" value="Ank_2"/>
    <property type="match status" value="1"/>
</dbReference>
<feature type="compositionally biased region" description="Polar residues" evidence="4">
    <location>
        <begin position="1"/>
        <end position="18"/>
    </location>
</feature>
<evidence type="ECO:0000256" key="4">
    <source>
        <dbReference type="SAM" id="MobiDB-lite"/>
    </source>
</evidence>
<evidence type="ECO:0000313" key="6">
    <source>
        <dbReference type="Proteomes" id="UP001140453"/>
    </source>
</evidence>
<organism evidence="5 6">
    <name type="scientific">Gnomoniopsis smithogilvyi</name>
    <dbReference type="NCBI Taxonomy" id="1191159"/>
    <lineage>
        <taxon>Eukaryota</taxon>
        <taxon>Fungi</taxon>
        <taxon>Dikarya</taxon>
        <taxon>Ascomycota</taxon>
        <taxon>Pezizomycotina</taxon>
        <taxon>Sordariomycetes</taxon>
        <taxon>Sordariomycetidae</taxon>
        <taxon>Diaporthales</taxon>
        <taxon>Gnomoniaceae</taxon>
        <taxon>Gnomoniopsis</taxon>
    </lineage>
</organism>
<dbReference type="Proteomes" id="UP001140453">
    <property type="component" value="Unassembled WGS sequence"/>
</dbReference>
<dbReference type="OrthoDB" id="366390at2759"/>
<dbReference type="SMART" id="SM00248">
    <property type="entry name" value="ANK"/>
    <property type="match status" value="3"/>
</dbReference>
<protein>
    <recommendedName>
        <fullName evidence="7">Ankyrin</fullName>
    </recommendedName>
</protein>
<evidence type="ECO:0000256" key="1">
    <source>
        <dbReference type="ARBA" id="ARBA00022737"/>
    </source>
</evidence>
<feature type="repeat" description="ANK" evidence="3">
    <location>
        <begin position="58"/>
        <end position="90"/>
    </location>
</feature>
<feature type="region of interest" description="Disordered" evidence="4">
    <location>
        <begin position="1"/>
        <end position="21"/>
    </location>
</feature>
<evidence type="ECO:0000256" key="2">
    <source>
        <dbReference type="ARBA" id="ARBA00023043"/>
    </source>
</evidence>
<dbReference type="EMBL" id="JAPEVB010000005">
    <property type="protein sequence ID" value="KAJ4387272.1"/>
    <property type="molecule type" value="Genomic_DNA"/>
</dbReference>
<dbReference type="InterPro" id="IPR036770">
    <property type="entry name" value="Ankyrin_rpt-contain_sf"/>
</dbReference>
<evidence type="ECO:0000313" key="5">
    <source>
        <dbReference type="EMBL" id="KAJ4387272.1"/>
    </source>
</evidence>
<evidence type="ECO:0008006" key="7">
    <source>
        <dbReference type="Google" id="ProtNLM"/>
    </source>
</evidence>
<reference evidence="5" key="1">
    <citation type="submission" date="2022-10" db="EMBL/GenBank/DDBJ databases">
        <title>Tapping the CABI collections for fungal endophytes: first genome assemblies for Collariella, Neodidymelliopsis, Ascochyta clinopodiicola, Didymella pomorum, Didymosphaeria variabile, Neocosmospora piperis and Neocucurbitaria cava.</title>
        <authorList>
            <person name="Hill R."/>
        </authorList>
    </citation>
    <scope>NUCLEOTIDE SEQUENCE</scope>
    <source>
        <strain evidence="5">IMI 355082</strain>
    </source>
</reference>
<keyword evidence="6" id="KW-1185">Reference proteome</keyword>
<dbReference type="Gene3D" id="1.25.40.20">
    <property type="entry name" value="Ankyrin repeat-containing domain"/>
    <property type="match status" value="1"/>
</dbReference>
<dbReference type="AlphaFoldDB" id="A0A9W9CU79"/>
<feature type="compositionally biased region" description="Polar residues" evidence="4">
    <location>
        <begin position="153"/>
        <end position="162"/>
    </location>
</feature>
<proteinExistence type="predicted"/>
<sequence length="169" mass="18312">MNESQGTEEAPQATTASSLPPEAIAFATRMYDAARQGNAELLQQAIAAGLPPNLTNEKGDTLLMLAAYHGHAYLVRFLIQHGADPNRLNDRRQSPLAGAVFKKEDDVIDALLEGGADPEHGMPSAMECIVMFKQEETWKARFESAKVRGRGSTGESQNTASISEDKAQR</sequence>
<dbReference type="PROSITE" id="PS50088">
    <property type="entry name" value="ANK_REPEAT"/>
    <property type="match status" value="1"/>
</dbReference>
<keyword evidence="2 3" id="KW-0040">ANK repeat</keyword>
<dbReference type="InterPro" id="IPR002110">
    <property type="entry name" value="Ankyrin_rpt"/>
</dbReference>
<comment type="caution">
    <text evidence="5">The sequence shown here is derived from an EMBL/GenBank/DDBJ whole genome shotgun (WGS) entry which is preliminary data.</text>
</comment>
<accession>A0A9W9CU79</accession>